<sequence>MAGGLDEEWKKVAFNGGEERFFSFHDKERVLGGRPWSFDNILLLLPEVTRDLQLLEHEFGLSLFRIRIYDAPLDRRIEKVAKDIRDNKVSFTGLDDSDPLGREPYMRFRAHVDIHKSLQRGTTIHNRHVGKDYKEEGDTKAYDIIYTYGVWLRAN</sequence>
<name>A0A9Q1JPV9_9CARY</name>
<proteinExistence type="predicted"/>
<keyword evidence="2" id="KW-1185">Reference proteome</keyword>
<evidence type="ECO:0008006" key="3">
    <source>
        <dbReference type="Google" id="ProtNLM"/>
    </source>
</evidence>
<gene>
    <name evidence="1" type="ORF">Cgig2_005888</name>
</gene>
<organism evidence="1 2">
    <name type="scientific">Carnegiea gigantea</name>
    <dbReference type="NCBI Taxonomy" id="171969"/>
    <lineage>
        <taxon>Eukaryota</taxon>
        <taxon>Viridiplantae</taxon>
        <taxon>Streptophyta</taxon>
        <taxon>Embryophyta</taxon>
        <taxon>Tracheophyta</taxon>
        <taxon>Spermatophyta</taxon>
        <taxon>Magnoliopsida</taxon>
        <taxon>eudicotyledons</taxon>
        <taxon>Gunneridae</taxon>
        <taxon>Pentapetalae</taxon>
        <taxon>Caryophyllales</taxon>
        <taxon>Cactineae</taxon>
        <taxon>Cactaceae</taxon>
        <taxon>Cactoideae</taxon>
        <taxon>Echinocereeae</taxon>
        <taxon>Carnegiea</taxon>
    </lineage>
</organism>
<dbReference type="EMBL" id="JAKOGI010000964">
    <property type="protein sequence ID" value="KAJ8428823.1"/>
    <property type="molecule type" value="Genomic_DNA"/>
</dbReference>
<reference evidence="1" key="1">
    <citation type="submission" date="2022-04" db="EMBL/GenBank/DDBJ databases">
        <title>Carnegiea gigantea Genome sequencing and assembly v2.</title>
        <authorList>
            <person name="Copetti D."/>
            <person name="Sanderson M.J."/>
            <person name="Burquez A."/>
            <person name="Wojciechowski M.F."/>
        </authorList>
    </citation>
    <scope>NUCLEOTIDE SEQUENCE</scope>
    <source>
        <strain evidence="1">SGP5-SGP5p</strain>
        <tissue evidence="1">Aerial part</tissue>
    </source>
</reference>
<protein>
    <recommendedName>
        <fullName evidence="3">DUF4283 domain-containing protein</fullName>
    </recommendedName>
</protein>
<dbReference type="OrthoDB" id="1750606at2759"/>
<dbReference type="AlphaFoldDB" id="A0A9Q1JPV9"/>
<dbReference type="Proteomes" id="UP001153076">
    <property type="component" value="Unassembled WGS sequence"/>
</dbReference>
<accession>A0A9Q1JPV9</accession>
<comment type="caution">
    <text evidence="1">The sequence shown here is derived from an EMBL/GenBank/DDBJ whole genome shotgun (WGS) entry which is preliminary data.</text>
</comment>
<evidence type="ECO:0000313" key="2">
    <source>
        <dbReference type="Proteomes" id="UP001153076"/>
    </source>
</evidence>
<evidence type="ECO:0000313" key="1">
    <source>
        <dbReference type="EMBL" id="KAJ8428823.1"/>
    </source>
</evidence>